<reference evidence="3" key="1">
    <citation type="submission" date="2019-09" db="EMBL/GenBank/DDBJ databases">
        <authorList>
            <person name="Teo W.F.A."/>
            <person name="Duangmal K."/>
        </authorList>
    </citation>
    <scope>NUCLEOTIDE SEQUENCE [LARGE SCALE GENOMIC DNA]</scope>
    <source>
        <strain evidence="3">K81G1</strain>
    </source>
</reference>
<keyword evidence="4" id="KW-1185">Reference proteome</keyword>
<dbReference type="Proteomes" id="UP000319769">
    <property type="component" value="Unassembled WGS sequence"/>
</dbReference>
<dbReference type="GO" id="GO:0016878">
    <property type="term" value="F:acid-thiol ligase activity"/>
    <property type="evidence" value="ECO:0007669"/>
    <property type="project" value="UniProtKB-ARBA"/>
</dbReference>
<dbReference type="PROSITE" id="PS00455">
    <property type="entry name" value="AMP_BINDING"/>
    <property type="match status" value="1"/>
</dbReference>
<dbReference type="Pfam" id="PF13193">
    <property type="entry name" value="AMP-binding_C"/>
    <property type="match status" value="1"/>
</dbReference>
<dbReference type="AlphaFoldDB" id="A0A5N0VBR5"/>
<dbReference type="InterPro" id="IPR000873">
    <property type="entry name" value="AMP-dep_synth/lig_dom"/>
</dbReference>
<dbReference type="InterPro" id="IPR050237">
    <property type="entry name" value="ATP-dep_AMP-bd_enzyme"/>
</dbReference>
<protein>
    <submittedName>
        <fullName evidence="3">Acyl--CoA ligase</fullName>
    </submittedName>
</protein>
<comment type="caution">
    <text evidence="3">The sequence shown here is derived from an EMBL/GenBank/DDBJ whole genome shotgun (WGS) entry which is preliminary data.</text>
</comment>
<dbReference type="PANTHER" id="PTHR43767:SF1">
    <property type="entry name" value="NONRIBOSOMAL PEPTIDE SYNTHASE PES1 (EUROFUNG)-RELATED"/>
    <property type="match status" value="1"/>
</dbReference>
<proteinExistence type="predicted"/>
<dbReference type="SUPFAM" id="SSF56801">
    <property type="entry name" value="Acetyl-CoA synthetase-like"/>
    <property type="match status" value="1"/>
</dbReference>
<gene>
    <name evidence="3" type="ORF">FPZ12_010870</name>
</gene>
<dbReference type="Gene3D" id="3.40.50.12780">
    <property type="entry name" value="N-terminal domain of ligase-like"/>
    <property type="match status" value="1"/>
</dbReference>
<dbReference type="InterPro" id="IPR025110">
    <property type="entry name" value="AMP-bd_C"/>
</dbReference>
<dbReference type="InterPro" id="IPR045851">
    <property type="entry name" value="AMP-bd_C_sf"/>
</dbReference>
<evidence type="ECO:0000259" key="1">
    <source>
        <dbReference type="Pfam" id="PF00501"/>
    </source>
</evidence>
<feature type="domain" description="AMP-dependent synthetase/ligase" evidence="1">
    <location>
        <begin position="11"/>
        <end position="366"/>
    </location>
</feature>
<name>A0A5N0VBR5_9PSEU</name>
<dbReference type="InterPro" id="IPR042099">
    <property type="entry name" value="ANL_N_sf"/>
</dbReference>
<dbReference type="PANTHER" id="PTHR43767">
    <property type="entry name" value="LONG-CHAIN-FATTY-ACID--COA LIGASE"/>
    <property type="match status" value="1"/>
</dbReference>
<keyword evidence="3" id="KW-0436">Ligase</keyword>
<dbReference type="EMBL" id="VMNW02000012">
    <property type="protein sequence ID" value="KAA9162560.1"/>
    <property type="molecule type" value="Genomic_DNA"/>
</dbReference>
<accession>A0A5N0VBR5</accession>
<dbReference type="InterPro" id="IPR020845">
    <property type="entry name" value="AMP-binding_CS"/>
</dbReference>
<evidence type="ECO:0000313" key="4">
    <source>
        <dbReference type="Proteomes" id="UP000319769"/>
    </source>
</evidence>
<dbReference type="RefSeq" id="WP_144747852.1">
    <property type="nucleotide sequence ID" value="NZ_VMNW02000012.1"/>
</dbReference>
<dbReference type="OrthoDB" id="9803968at2"/>
<organism evidence="3 4">
    <name type="scientific">Amycolatopsis acidicola</name>
    <dbReference type="NCBI Taxonomy" id="2596893"/>
    <lineage>
        <taxon>Bacteria</taxon>
        <taxon>Bacillati</taxon>
        <taxon>Actinomycetota</taxon>
        <taxon>Actinomycetes</taxon>
        <taxon>Pseudonocardiales</taxon>
        <taxon>Pseudonocardiaceae</taxon>
        <taxon>Amycolatopsis</taxon>
    </lineage>
</organism>
<evidence type="ECO:0000259" key="2">
    <source>
        <dbReference type="Pfam" id="PF13193"/>
    </source>
</evidence>
<evidence type="ECO:0000313" key="3">
    <source>
        <dbReference type="EMBL" id="KAA9162560.1"/>
    </source>
</evidence>
<dbReference type="Pfam" id="PF00501">
    <property type="entry name" value="AMP-binding"/>
    <property type="match status" value="1"/>
</dbReference>
<feature type="domain" description="AMP-binding enzyme C-terminal" evidence="2">
    <location>
        <begin position="416"/>
        <end position="488"/>
    </location>
</feature>
<sequence>MATLAELVGYWARWQPGATAWMRNGERVSWAQAERNTGRVAAALHEAGVLPGDRIGILGANSLAWCEIALATLRAGCAVVPLNVRATPSELAYMIDTVGCRAIAVDGKHSARLDAVTADRPGILRIGLDADASASTTLDALRAREPSAVRPAASVGPDTPAVIAFTSGTTGHPKGATLTHANIAATVDTYTRWENWGTHTKSLLFAPLAFTGGVVNALLGLYGVGGTLILEDFHPARALEQIVAAPVTAMTGVPITYESIVALPEFAEADLSALTTAITGGSVVTEKLLKAYADKGVQLREAYGLTEACGGSTLVPREHFRTKSGTAGIPGVHCRLRIVDGEGATLPTGSVGEIAVQGPQVMSGYWGDPVATAGAIRDGWLHTGDLGRLDDDGFLSIVDRKKDMIISGGINVYPAEIERVVASFPGVEETVAVGVAHERWGETVAVVVGGEVDLDELYAYAREHLADYKLPRYLHRATEPLPRSMSGKLLRRVVRAGFDVDEAVRTPSA</sequence>
<dbReference type="Gene3D" id="3.30.300.30">
    <property type="match status" value="1"/>
</dbReference>